<reference evidence="1 2" key="2">
    <citation type="submission" date="2020-05" db="EMBL/GenBank/DDBJ databases">
        <title>Draft genome sequence of Desulfovibrio sp. strainFSS-1.</title>
        <authorList>
            <person name="Shimoshige H."/>
            <person name="Kobayashi H."/>
            <person name="Maekawa T."/>
        </authorList>
    </citation>
    <scope>NUCLEOTIDE SEQUENCE [LARGE SCALE GENOMIC DNA]</scope>
    <source>
        <strain evidence="1 2">SIID29052-01</strain>
    </source>
</reference>
<keyword evidence="2" id="KW-1185">Reference proteome</keyword>
<dbReference type="EMBL" id="BLTE01000005">
    <property type="protein sequence ID" value="GFK93520.1"/>
    <property type="molecule type" value="Genomic_DNA"/>
</dbReference>
<gene>
    <name evidence="1" type="ORF">NNJEOMEG_01354</name>
</gene>
<organism evidence="1 2">
    <name type="scientific">Fundidesulfovibrio magnetotacticus</name>
    <dbReference type="NCBI Taxonomy" id="2730080"/>
    <lineage>
        <taxon>Bacteria</taxon>
        <taxon>Pseudomonadati</taxon>
        <taxon>Thermodesulfobacteriota</taxon>
        <taxon>Desulfovibrionia</taxon>
        <taxon>Desulfovibrionales</taxon>
        <taxon>Desulfovibrionaceae</taxon>
        <taxon>Fundidesulfovibrio</taxon>
    </lineage>
</organism>
<reference evidence="1 2" key="1">
    <citation type="submission" date="2020-04" db="EMBL/GenBank/DDBJ databases">
        <authorList>
            <consortium name="Desulfovibrio sp. FSS-1 genome sequencing consortium"/>
            <person name="Shimoshige H."/>
            <person name="Kobayashi H."/>
            <person name="Maekawa T."/>
        </authorList>
    </citation>
    <scope>NUCLEOTIDE SEQUENCE [LARGE SCALE GENOMIC DNA]</scope>
    <source>
        <strain evidence="1 2">SIID29052-01</strain>
    </source>
</reference>
<evidence type="ECO:0000313" key="2">
    <source>
        <dbReference type="Proteomes" id="UP000494245"/>
    </source>
</evidence>
<dbReference type="RefSeq" id="WP_268885681.1">
    <property type="nucleotide sequence ID" value="NZ_BLTE01000005.1"/>
</dbReference>
<comment type="caution">
    <text evidence="1">The sequence shown here is derived from an EMBL/GenBank/DDBJ whole genome shotgun (WGS) entry which is preliminary data.</text>
</comment>
<protein>
    <submittedName>
        <fullName evidence="1">Uncharacterized protein</fullName>
    </submittedName>
</protein>
<accession>A0A6V8LRC2</accession>
<name>A0A6V8LRC2_9BACT</name>
<proteinExistence type="predicted"/>
<dbReference type="Proteomes" id="UP000494245">
    <property type="component" value="Unassembled WGS sequence"/>
</dbReference>
<dbReference type="AlphaFoldDB" id="A0A6V8LRC2"/>
<sequence>MREWSLAKNWSPDTRYRIVGSINRSDATERVAAIKTLMEVL</sequence>
<evidence type="ECO:0000313" key="1">
    <source>
        <dbReference type="EMBL" id="GFK93520.1"/>
    </source>
</evidence>